<comment type="caution">
    <text evidence="1">The sequence shown here is derived from an EMBL/GenBank/DDBJ whole genome shotgun (WGS) entry which is preliminary data.</text>
</comment>
<accession>A0ABS8U0A4</accession>
<protein>
    <submittedName>
        <fullName evidence="1">Uncharacterized protein</fullName>
    </submittedName>
</protein>
<proteinExistence type="predicted"/>
<organism evidence="1 2">
    <name type="scientific">Mucilaginibacter roseus</name>
    <dbReference type="NCBI Taxonomy" id="1528868"/>
    <lineage>
        <taxon>Bacteria</taxon>
        <taxon>Pseudomonadati</taxon>
        <taxon>Bacteroidota</taxon>
        <taxon>Sphingobacteriia</taxon>
        <taxon>Sphingobacteriales</taxon>
        <taxon>Sphingobacteriaceae</taxon>
        <taxon>Mucilaginibacter</taxon>
    </lineage>
</organism>
<gene>
    <name evidence="1" type="ORF">LT679_02010</name>
</gene>
<keyword evidence="2" id="KW-1185">Reference proteome</keyword>
<dbReference type="EMBL" id="JAJPWV010000001">
    <property type="protein sequence ID" value="MCD8739364.1"/>
    <property type="molecule type" value="Genomic_DNA"/>
</dbReference>
<reference evidence="1 2" key="1">
    <citation type="submission" date="2021-12" db="EMBL/GenBank/DDBJ databases">
        <title>Mucilaginibacter roseus genome.</title>
        <authorList>
            <person name="Ferreira J.R."/>
            <person name="Newman J.D."/>
        </authorList>
    </citation>
    <scope>NUCLEOTIDE SEQUENCE [LARGE SCALE GENOMIC DNA]</scope>
    <source>
        <strain evidence="1 2">LMG 28454</strain>
    </source>
</reference>
<evidence type="ECO:0000313" key="2">
    <source>
        <dbReference type="Proteomes" id="UP001199919"/>
    </source>
</evidence>
<dbReference type="RefSeq" id="WP_232175241.1">
    <property type="nucleotide sequence ID" value="NZ_JAJPWV010000001.1"/>
</dbReference>
<name>A0ABS8U0A4_9SPHI</name>
<dbReference type="Proteomes" id="UP001199919">
    <property type="component" value="Unassembled WGS sequence"/>
</dbReference>
<sequence>METETTTAKLTIGYEFDFWLTIRKRNGKLFNNHHIIGLGLDFNLALWDVYHTLKKRKSRIEAINKARPLRIAFAFGADHQPVKTSLAEHPPLMPENLETELLKLPKL</sequence>
<evidence type="ECO:0000313" key="1">
    <source>
        <dbReference type="EMBL" id="MCD8739364.1"/>
    </source>
</evidence>